<evidence type="ECO:0000313" key="4">
    <source>
        <dbReference type="WBParaSite" id="SSLN_0000071601-mRNA-1"/>
    </source>
</evidence>
<dbReference type="EMBL" id="UYSU01000617">
    <property type="protein sequence ID" value="VDL86035.1"/>
    <property type="molecule type" value="Genomic_DNA"/>
</dbReference>
<protein>
    <submittedName>
        <fullName evidence="2 4">Uncharacterized protein</fullName>
    </submittedName>
</protein>
<reference evidence="2 3" key="2">
    <citation type="submission" date="2018-11" db="EMBL/GenBank/DDBJ databases">
        <authorList>
            <consortium name="Pathogen Informatics"/>
        </authorList>
    </citation>
    <scope>NUCLEOTIDE SEQUENCE [LARGE SCALE GENOMIC DNA]</scope>
    <source>
        <strain evidence="2 3">NST_G2</strain>
    </source>
</reference>
<organism evidence="4">
    <name type="scientific">Schistocephalus solidus</name>
    <name type="common">Tapeworm</name>
    <dbReference type="NCBI Taxonomy" id="70667"/>
    <lineage>
        <taxon>Eukaryota</taxon>
        <taxon>Metazoa</taxon>
        <taxon>Spiralia</taxon>
        <taxon>Lophotrochozoa</taxon>
        <taxon>Platyhelminthes</taxon>
        <taxon>Cestoda</taxon>
        <taxon>Eucestoda</taxon>
        <taxon>Diphyllobothriidea</taxon>
        <taxon>Diphyllobothriidae</taxon>
        <taxon>Schistocephalus</taxon>
    </lineage>
</organism>
<gene>
    <name evidence="2" type="ORF">SSLN_LOCUS685</name>
</gene>
<feature type="compositionally biased region" description="Low complexity" evidence="1">
    <location>
        <begin position="190"/>
        <end position="203"/>
    </location>
</feature>
<evidence type="ECO:0000313" key="3">
    <source>
        <dbReference type="Proteomes" id="UP000275846"/>
    </source>
</evidence>
<name>A0A183S8Y7_SCHSO</name>
<accession>A0A183S8Y7</accession>
<reference evidence="4" key="1">
    <citation type="submission" date="2016-06" db="UniProtKB">
        <authorList>
            <consortium name="WormBaseParasite"/>
        </authorList>
    </citation>
    <scope>IDENTIFICATION</scope>
</reference>
<dbReference type="Proteomes" id="UP000275846">
    <property type="component" value="Unassembled WGS sequence"/>
</dbReference>
<evidence type="ECO:0000313" key="2">
    <source>
        <dbReference type="EMBL" id="VDL86035.1"/>
    </source>
</evidence>
<evidence type="ECO:0000256" key="1">
    <source>
        <dbReference type="SAM" id="MobiDB-lite"/>
    </source>
</evidence>
<keyword evidence="3" id="KW-1185">Reference proteome</keyword>
<feature type="region of interest" description="Disordered" evidence="1">
    <location>
        <begin position="228"/>
        <end position="264"/>
    </location>
</feature>
<dbReference type="AlphaFoldDB" id="A0A183S8Y7"/>
<sequence>MLMAAYRDEHPVVRIAYRPDCHFLNSWRMHAITRHSSPFCSRLNTAMEEDMQRSMDLFSKPTAPIMDKQPACTKLWSCTNHHPTPNTMYLESLSTKANIKLWKFSLIQAVHSYAASKSREKCLLGLQYQRAFSQPQPSVCNCHSLQLKIKLKSKNSAHGLASWELSGHNQTKPDKANSCPTNALSNTLVPTSTASTPKTTPTTGDHTADFSSPLLTGTILPAATPRRSHRLSPTIPFRLLPPPLRAPPMSRQMLPISPPPHHQH</sequence>
<dbReference type="WBParaSite" id="SSLN_0000071601-mRNA-1">
    <property type="protein sequence ID" value="SSLN_0000071601-mRNA-1"/>
    <property type="gene ID" value="SSLN_0000071601"/>
</dbReference>
<proteinExistence type="predicted"/>
<feature type="region of interest" description="Disordered" evidence="1">
    <location>
        <begin position="186"/>
        <end position="213"/>
    </location>
</feature>